<dbReference type="Proteomes" id="UP000183994">
    <property type="component" value="Unassembled WGS sequence"/>
</dbReference>
<gene>
    <name evidence="1" type="ORF">SAMN02745216_03249</name>
</gene>
<reference evidence="2" key="1">
    <citation type="submission" date="2016-11" db="EMBL/GenBank/DDBJ databases">
        <authorList>
            <person name="Varghese N."/>
            <person name="Submissions S."/>
        </authorList>
    </citation>
    <scope>NUCLEOTIDE SEQUENCE [LARGE SCALE GENOMIC DNA]</scope>
    <source>
        <strain evidence="2">DSM 16219</strain>
    </source>
</reference>
<dbReference type="SUPFAM" id="SSF63446">
    <property type="entry name" value="Type I dockerin domain"/>
    <property type="match status" value="1"/>
</dbReference>
<accession>A0A1M6RGD5</accession>
<dbReference type="RefSeq" id="WP_073477314.1">
    <property type="nucleotide sequence ID" value="NZ_FQZU01000022.1"/>
</dbReference>
<proteinExistence type="predicted"/>
<protein>
    <recommendedName>
        <fullName evidence="3">YD repeat-containing protein</fullName>
    </recommendedName>
</protein>
<evidence type="ECO:0008006" key="3">
    <source>
        <dbReference type="Google" id="ProtNLM"/>
    </source>
</evidence>
<dbReference type="InterPro" id="IPR036439">
    <property type="entry name" value="Dockerin_dom_sf"/>
</dbReference>
<dbReference type="GO" id="GO:0000272">
    <property type="term" value="P:polysaccharide catabolic process"/>
    <property type="evidence" value="ECO:0007669"/>
    <property type="project" value="InterPro"/>
</dbReference>
<dbReference type="EMBL" id="FQZU01000022">
    <property type="protein sequence ID" value="SHK31448.1"/>
    <property type="molecule type" value="Genomic_DNA"/>
</dbReference>
<keyword evidence="2" id="KW-1185">Reference proteome</keyword>
<organism evidence="1 2">
    <name type="scientific">Desulfatibacillum alkenivorans DSM 16219</name>
    <dbReference type="NCBI Taxonomy" id="1121393"/>
    <lineage>
        <taxon>Bacteria</taxon>
        <taxon>Pseudomonadati</taxon>
        <taxon>Thermodesulfobacteriota</taxon>
        <taxon>Desulfobacteria</taxon>
        <taxon>Desulfobacterales</taxon>
        <taxon>Desulfatibacillaceae</taxon>
        <taxon>Desulfatibacillum</taxon>
    </lineage>
</organism>
<dbReference type="AlphaFoldDB" id="A0A1M6RGD5"/>
<name>A0A1M6RGD5_9BACT</name>
<dbReference type="Gene3D" id="2.180.10.10">
    <property type="entry name" value="RHS repeat-associated core"/>
    <property type="match status" value="1"/>
</dbReference>
<evidence type="ECO:0000313" key="2">
    <source>
        <dbReference type="Proteomes" id="UP000183994"/>
    </source>
</evidence>
<evidence type="ECO:0000313" key="1">
    <source>
        <dbReference type="EMBL" id="SHK31448.1"/>
    </source>
</evidence>
<dbReference type="STRING" id="1121393.SAMN02745216_03249"/>
<sequence>MKRNLMIKALGLTRHFGAIAALFFLITPVATPAESVEYTYDSMNRVTKAAYSSGESISYTYDAMGNRLTMSLAGAAGTAVPGDLNGDCRVTLADAALALQTAAGMKPSVFRADYTSSGADPDGTPPMSLADIVWILQAVAEE</sequence>